<dbReference type="Proteomes" id="UP000190285">
    <property type="component" value="Unassembled WGS sequence"/>
</dbReference>
<feature type="transmembrane region" description="Helical" evidence="1">
    <location>
        <begin position="92"/>
        <end position="110"/>
    </location>
</feature>
<evidence type="ECO:0000313" key="3">
    <source>
        <dbReference type="Proteomes" id="UP000190285"/>
    </source>
</evidence>
<feature type="transmembrane region" description="Helical" evidence="1">
    <location>
        <begin position="122"/>
        <end position="143"/>
    </location>
</feature>
<reference evidence="3" key="1">
    <citation type="submission" date="2017-02" db="EMBL/GenBank/DDBJ databases">
        <authorList>
            <person name="Varghese N."/>
            <person name="Submissions S."/>
        </authorList>
    </citation>
    <scope>NUCLEOTIDE SEQUENCE [LARGE SCALE GENOMIC DNA]</scope>
    <source>
        <strain evidence="3">M1</strain>
    </source>
</reference>
<evidence type="ECO:0000313" key="2">
    <source>
        <dbReference type="EMBL" id="SKC66378.1"/>
    </source>
</evidence>
<name>A0A1T5KSY2_9FIRM</name>
<dbReference type="RefSeq" id="WP_079491439.1">
    <property type="nucleotide sequence ID" value="NZ_FUZT01000004.1"/>
</dbReference>
<sequence length="187" mass="22397">MEKFIVIMSEKSTFGWILLIALFISMLNLIFNKPIKIFIYNKKCRAYFDTKRKFKKKDEIYCFIREYFCNKKNHKVDHRLYLNENLNSNLSFDYLGTVTFLLTTLVVITTSDTLKVNNILPILYVIVNLFLITLMIKIGFEVYKMHEKNFYRSSLQILDEVEKSKDYICGMYMINYLLYDSSKIKNK</sequence>
<keyword evidence="1" id="KW-0472">Membrane</keyword>
<feature type="transmembrane region" description="Helical" evidence="1">
    <location>
        <begin position="13"/>
        <end position="31"/>
    </location>
</feature>
<keyword evidence="1" id="KW-1133">Transmembrane helix</keyword>
<dbReference type="EMBL" id="FUZT01000004">
    <property type="protein sequence ID" value="SKC66378.1"/>
    <property type="molecule type" value="Genomic_DNA"/>
</dbReference>
<evidence type="ECO:0000256" key="1">
    <source>
        <dbReference type="SAM" id="Phobius"/>
    </source>
</evidence>
<gene>
    <name evidence="2" type="ORF">SAMN02194393_02103</name>
</gene>
<proteinExistence type="predicted"/>
<accession>A0A1T5KSY2</accession>
<dbReference type="AlphaFoldDB" id="A0A1T5KSY2"/>
<keyword evidence="1" id="KW-0812">Transmembrane</keyword>
<organism evidence="2 3">
    <name type="scientific">Maledivibacter halophilus</name>
    <dbReference type="NCBI Taxonomy" id="36842"/>
    <lineage>
        <taxon>Bacteria</taxon>
        <taxon>Bacillati</taxon>
        <taxon>Bacillota</taxon>
        <taxon>Clostridia</taxon>
        <taxon>Peptostreptococcales</taxon>
        <taxon>Caminicellaceae</taxon>
        <taxon>Maledivibacter</taxon>
    </lineage>
</organism>
<keyword evidence="3" id="KW-1185">Reference proteome</keyword>
<protein>
    <submittedName>
        <fullName evidence="2">Uncharacterized protein</fullName>
    </submittedName>
</protein>
<dbReference type="STRING" id="36842.SAMN02194393_02103"/>